<dbReference type="AlphaFoldDB" id="A0ABD2PTQ9"/>
<sequence>MKSSRPNVSDIVDSIKKKIKLSSGHSQEFTWDCNCAVCEKLVGVVINFVKWLQDIGPNLCKAMKNLKDKCAKNNDETVTTLLAEISILIRLVTEYKKNFDKLEHLNHSALPEICTKAITLFIRIIEFNISLESIDLETHGYLEEYATGMNAIVMSIVGDSQEIIRDLLRDAPEDDLKQSLQGLIKNSTKLHREDSDCIHCSLFTKLVDMVTLALRECETNISKHLTEQDENMNTRAILFKVESTLEHVKSFVGIPLGDRILCSKSYLRDLIVELCLLIEEACHKSKLTDEAFTKLFEKDHDESGLSDESKSLIILLFSLITAAFHKVFDLLLSNNGEFIFLH</sequence>
<keyword evidence="2" id="KW-1185">Reference proteome</keyword>
<dbReference type="Proteomes" id="UP001626550">
    <property type="component" value="Unassembled WGS sequence"/>
</dbReference>
<gene>
    <name evidence="1" type="ORF">Ciccas_010968</name>
</gene>
<name>A0ABD2PTQ9_9PLAT</name>
<dbReference type="EMBL" id="JBJKFK010002927">
    <property type="protein sequence ID" value="KAL3310468.1"/>
    <property type="molecule type" value="Genomic_DNA"/>
</dbReference>
<proteinExistence type="predicted"/>
<protein>
    <submittedName>
        <fullName evidence="1">Uncharacterized protein</fullName>
    </submittedName>
</protein>
<comment type="caution">
    <text evidence="1">The sequence shown here is derived from an EMBL/GenBank/DDBJ whole genome shotgun (WGS) entry which is preliminary data.</text>
</comment>
<evidence type="ECO:0000313" key="1">
    <source>
        <dbReference type="EMBL" id="KAL3310468.1"/>
    </source>
</evidence>
<accession>A0ABD2PTQ9</accession>
<reference evidence="1 2" key="1">
    <citation type="submission" date="2024-11" db="EMBL/GenBank/DDBJ databases">
        <title>Adaptive evolution of stress response genes in parasites aligns with host niche diversity.</title>
        <authorList>
            <person name="Hahn C."/>
            <person name="Resl P."/>
        </authorList>
    </citation>
    <scope>NUCLEOTIDE SEQUENCE [LARGE SCALE GENOMIC DNA]</scope>
    <source>
        <strain evidence="1">EGGRZ-B1_66</strain>
        <tissue evidence="1">Body</tissue>
    </source>
</reference>
<organism evidence="1 2">
    <name type="scientific">Cichlidogyrus casuarinus</name>
    <dbReference type="NCBI Taxonomy" id="1844966"/>
    <lineage>
        <taxon>Eukaryota</taxon>
        <taxon>Metazoa</taxon>
        <taxon>Spiralia</taxon>
        <taxon>Lophotrochozoa</taxon>
        <taxon>Platyhelminthes</taxon>
        <taxon>Monogenea</taxon>
        <taxon>Monopisthocotylea</taxon>
        <taxon>Dactylogyridea</taxon>
        <taxon>Ancyrocephalidae</taxon>
        <taxon>Cichlidogyrus</taxon>
    </lineage>
</organism>
<evidence type="ECO:0000313" key="2">
    <source>
        <dbReference type="Proteomes" id="UP001626550"/>
    </source>
</evidence>